<dbReference type="AlphaFoldDB" id="A0AAD3SY13"/>
<evidence type="ECO:0000256" key="1">
    <source>
        <dbReference type="SAM" id="MobiDB-lite"/>
    </source>
</evidence>
<evidence type="ECO:0000313" key="2">
    <source>
        <dbReference type="EMBL" id="GMH19523.1"/>
    </source>
</evidence>
<dbReference type="Proteomes" id="UP001279734">
    <property type="component" value="Unassembled WGS sequence"/>
</dbReference>
<name>A0AAD3SY13_NEPGR</name>
<organism evidence="2 3">
    <name type="scientific">Nepenthes gracilis</name>
    <name type="common">Slender pitcher plant</name>
    <dbReference type="NCBI Taxonomy" id="150966"/>
    <lineage>
        <taxon>Eukaryota</taxon>
        <taxon>Viridiplantae</taxon>
        <taxon>Streptophyta</taxon>
        <taxon>Embryophyta</taxon>
        <taxon>Tracheophyta</taxon>
        <taxon>Spermatophyta</taxon>
        <taxon>Magnoliopsida</taxon>
        <taxon>eudicotyledons</taxon>
        <taxon>Gunneridae</taxon>
        <taxon>Pentapetalae</taxon>
        <taxon>Caryophyllales</taxon>
        <taxon>Nepenthaceae</taxon>
        <taxon>Nepenthes</taxon>
    </lineage>
</organism>
<dbReference type="InterPro" id="IPR006502">
    <property type="entry name" value="PDDEXK-like"/>
</dbReference>
<comment type="caution">
    <text evidence="2">The sequence shown here is derived from an EMBL/GenBank/DDBJ whole genome shotgun (WGS) entry which is preliminary data.</text>
</comment>
<protein>
    <submittedName>
        <fullName evidence="2">Uncharacterized protein</fullName>
    </submittedName>
</protein>
<sequence>MVATGRASARFFPGRRILTCAGDHRCCPNVECSDQDAVSLSDTVFGFLEQSPESMRSSSSGSGSGGGSSSGGGNCSEECWDDDNLEEEDEGGSSVRSIEENKGFWEKQNMLLQEALRKTSSLEKKIRKAAKEALDEAQNEGNFCDCRRQATGTCRNCITREIARRLRNAGYDSAVCRSKWRTSPEMPSGEHTFVDVIEKTSSKKGTIRLVIELSFKAEFEIGRANEEYNQLIGRLPEAFIGKTERLRSLIKILCSAMRKCMTDNKMHIGPWRKHKHMKAKWFGSCERVEPMARAVTQGFDEQPTHMHRASNTKLALVLHDMMPNVHHKAVEVV</sequence>
<evidence type="ECO:0000313" key="3">
    <source>
        <dbReference type="Proteomes" id="UP001279734"/>
    </source>
</evidence>
<dbReference type="Pfam" id="PF04720">
    <property type="entry name" value="PDDEXK_6"/>
    <property type="match status" value="1"/>
</dbReference>
<reference evidence="2" key="1">
    <citation type="submission" date="2023-05" db="EMBL/GenBank/DDBJ databases">
        <title>Nepenthes gracilis genome sequencing.</title>
        <authorList>
            <person name="Fukushima K."/>
        </authorList>
    </citation>
    <scope>NUCLEOTIDE SEQUENCE</scope>
    <source>
        <strain evidence="2">SING2019-196</strain>
    </source>
</reference>
<accession>A0AAD3SY13</accession>
<feature type="compositionally biased region" description="Gly residues" evidence="1">
    <location>
        <begin position="62"/>
        <end position="74"/>
    </location>
</feature>
<dbReference type="EMBL" id="BSYO01000020">
    <property type="protein sequence ID" value="GMH19523.1"/>
    <property type="molecule type" value="Genomic_DNA"/>
</dbReference>
<feature type="region of interest" description="Disordered" evidence="1">
    <location>
        <begin position="51"/>
        <end position="75"/>
    </location>
</feature>
<dbReference type="PANTHER" id="PTHR31579">
    <property type="entry name" value="OS03G0796600 PROTEIN"/>
    <property type="match status" value="1"/>
</dbReference>
<dbReference type="NCBIfam" id="TIGR01615">
    <property type="entry name" value="A_thal_3542"/>
    <property type="match status" value="1"/>
</dbReference>
<keyword evidence="3" id="KW-1185">Reference proteome</keyword>
<gene>
    <name evidence="2" type="ORF">Nepgr_021364</name>
</gene>
<proteinExistence type="predicted"/>
<dbReference type="PANTHER" id="PTHR31579:SF58">
    <property type="entry name" value="PLANT-SPECIFIC DOMAIN TIGR01615 FAMILY PROTEIN"/>
    <property type="match status" value="1"/>
</dbReference>